<feature type="transmembrane region" description="Helical" evidence="1">
    <location>
        <begin position="104"/>
        <end position="127"/>
    </location>
</feature>
<dbReference type="Proteomes" id="UP001501079">
    <property type="component" value="Unassembled WGS sequence"/>
</dbReference>
<evidence type="ECO:0008006" key="4">
    <source>
        <dbReference type="Google" id="ProtNLM"/>
    </source>
</evidence>
<proteinExistence type="predicted"/>
<keyword evidence="3" id="KW-1185">Reference proteome</keyword>
<evidence type="ECO:0000313" key="2">
    <source>
        <dbReference type="EMBL" id="GAA4178912.1"/>
    </source>
</evidence>
<evidence type="ECO:0000313" key="3">
    <source>
        <dbReference type="Proteomes" id="UP001501079"/>
    </source>
</evidence>
<feature type="transmembrane region" description="Helical" evidence="1">
    <location>
        <begin position="71"/>
        <end position="92"/>
    </location>
</feature>
<dbReference type="SUPFAM" id="SSF81324">
    <property type="entry name" value="Voltage-gated potassium channels"/>
    <property type="match status" value="1"/>
</dbReference>
<feature type="transmembrane region" description="Helical" evidence="1">
    <location>
        <begin position="15"/>
        <end position="35"/>
    </location>
</feature>
<keyword evidence="1" id="KW-1133">Transmembrane helix</keyword>
<dbReference type="Gene3D" id="1.10.287.70">
    <property type="match status" value="1"/>
</dbReference>
<reference evidence="3" key="1">
    <citation type="journal article" date="2019" name="Int. J. Syst. Evol. Microbiol.">
        <title>The Global Catalogue of Microorganisms (GCM) 10K type strain sequencing project: providing services to taxonomists for standard genome sequencing and annotation.</title>
        <authorList>
            <consortium name="The Broad Institute Genomics Platform"/>
            <consortium name="The Broad Institute Genome Sequencing Center for Infectious Disease"/>
            <person name="Wu L."/>
            <person name="Ma J."/>
        </authorList>
    </citation>
    <scope>NUCLEOTIDE SEQUENCE [LARGE SCALE GENOMIC DNA]</scope>
    <source>
        <strain evidence="3">JCM 17591</strain>
    </source>
</reference>
<dbReference type="RefSeq" id="WP_344755920.1">
    <property type="nucleotide sequence ID" value="NZ_BAABBW010000005.1"/>
</dbReference>
<feature type="transmembrane region" description="Helical" evidence="1">
    <location>
        <begin position="204"/>
        <end position="225"/>
    </location>
</feature>
<keyword evidence="1" id="KW-0812">Transmembrane</keyword>
<name>A0ABP8A6H8_9MICO</name>
<dbReference type="EMBL" id="BAABBW010000005">
    <property type="protein sequence ID" value="GAA4178912.1"/>
    <property type="molecule type" value="Genomic_DNA"/>
</dbReference>
<organism evidence="2 3">
    <name type="scientific">Gryllotalpicola koreensis</name>
    <dbReference type="NCBI Taxonomy" id="993086"/>
    <lineage>
        <taxon>Bacteria</taxon>
        <taxon>Bacillati</taxon>
        <taxon>Actinomycetota</taxon>
        <taxon>Actinomycetes</taxon>
        <taxon>Micrococcales</taxon>
        <taxon>Microbacteriaceae</taxon>
        <taxon>Gryllotalpicola</taxon>
    </lineage>
</organism>
<comment type="caution">
    <text evidence="2">The sequence shown here is derived from an EMBL/GenBank/DDBJ whole genome shotgun (WGS) entry which is preliminary data.</text>
</comment>
<sequence>MVDREKRAARPEHRWPVAIAILVALGLYTFLPSGLFEVQRYVVVGLGLVLLIPLVVLNPHRYTKETRFSRWAEVGLALVLVAANQLTLALLIMQLTRKSNGGGALLLASLQVWVTNVIAFALLYWCLDRGGPVARVTQPRAELRLADFRFPQDEDDDTVAEVAAGSSTKSDWVATFVDYLYFSLTNAMAFSPTDTMPLTTRAKALMGLESFAGFVMLALVIARAVSQLG</sequence>
<keyword evidence="1" id="KW-0472">Membrane</keyword>
<accession>A0ABP8A6H8</accession>
<feature type="transmembrane region" description="Helical" evidence="1">
    <location>
        <begin position="41"/>
        <end position="59"/>
    </location>
</feature>
<gene>
    <name evidence="2" type="ORF">GCM10022287_30250</name>
</gene>
<protein>
    <recommendedName>
        <fullName evidence="4">DUF1345 domain-containing protein</fullName>
    </recommendedName>
</protein>
<evidence type="ECO:0000256" key="1">
    <source>
        <dbReference type="SAM" id="Phobius"/>
    </source>
</evidence>